<dbReference type="InterPro" id="IPR023213">
    <property type="entry name" value="CAT-like_dom_sf"/>
</dbReference>
<dbReference type="PANTHER" id="PTHR28037:SF1">
    <property type="entry name" value="ALCOHOL O-ACETYLTRANSFERASE 1-RELATED"/>
    <property type="match status" value="1"/>
</dbReference>
<feature type="domain" description="Condensation" evidence="12">
    <location>
        <begin position="14"/>
        <end position="160"/>
    </location>
</feature>
<comment type="similarity">
    <text evidence="4">Belongs to the acyltransferase PapA5 family.</text>
</comment>
<dbReference type="InterPro" id="IPR001242">
    <property type="entry name" value="Condensation_dom"/>
</dbReference>
<dbReference type="RefSeq" id="WP_194027649.1">
    <property type="nucleotide sequence ID" value="NZ_JADEWZ010000002.1"/>
</dbReference>
<feature type="domain" description="Phthiocerol/phthiodiolone dimycocerosyl transferase C-terminal" evidence="13">
    <location>
        <begin position="226"/>
        <end position="403"/>
    </location>
</feature>
<dbReference type="Gene3D" id="3.30.559.30">
    <property type="entry name" value="Nonribosomal peptide synthetase, condensation domain"/>
    <property type="match status" value="1"/>
</dbReference>
<evidence type="ECO:0000256" key="11">
    <source>
        <dbReference type="ARBA" id="ARBA00033407"/>
    </source>
</evidence>
<evidence type="ECO:0000259" key="12">
    <source>
        <dbReference type="Pfam" id="PF00668"/>
    </source>
</evidence>
<evidence type="ECO:0000259" key="13">
    <source>
        <dbReference type="Pfam" id="PF16911"/>
    </source>
</evidence>
<dbReference type="Pfam" id="PF00668">
    <property type="entry name" value="Condensation"/>
    <property type="match status" value="1"/>
</dbReference>
<evidence type="ECO:0000256" key="8">
    <source>
        <dbReference type="ARBA" id="ARBA00023315"/>
    </source>
</evidence>
<dbReference type="Proteomes" id="UP000654482">
    <property type="component" value="Unassembled WGS sequence"/>
</dbReference>
<evidence type="ECO:0000256" key="9">
    <source>
        <dbReference type="ARBA" id="ARBA00030465"/>
    </source>
</evidence>
<evidence type="ECO:0000256" key="4">
    <source>
        <dbReference type="ARBA" id="ARBA00006558"/>
    </source>
</evidence>
<evidence type="ECO:0000256" key="3">
    <source>
        <dbReference type="ARBA" id="ARBA00001907"/>
    </source>
</evidence>
<evidence type="ECO:0000313" key="14">
    <source>
        <dbReference type="EMBL" id="MBE9114555.1"/>
    </source>
</evidence>
<accession>A0A8J7B012</accession>
<proteinExistence type="inferred from homology"/>
<dbReference type="InterPro" id="IPR052058">
    <property type="entry name" value="Alcohol_O-acetyltransferase"/>
</dbReference>
<dbReference type="GO" id="GO:0008610">
    <property type="term" value="P:lipid biosynthetic process"/>
    <property type="evidence" value="ECO:0007669"/>
    <property type="project" value="UniProtKB-ARBA"/>
</dbReference>
<dbReference type="Pfam" id="PF16911">
    <property type="entry name" value="PapA_C"/>
    <property type="match status" value="1"/>
</dbReference>
<evidence type="ECO:0000256" key="1">
    <source>
        <dbReference type="ARBA" id="ARBA00000026"/>
    </source>
</evidence>
<evidence type="ECO:0000256" key="2">
    <source>
        <dbReference type="ARBA" id="ARBA00000625"/>
    </source>
</evidence>
<gene>
    <name evidence="14" type="ORF">IQ249_01475</name>
</gene>
<evidence type="ECO:0000313" key="15">
    <source>
        <dbReference type="Proteomes" id="UP000654482"/>
    </source>
</evidence>
<dbReference type="InterPro" id="IPR031641">
    <property type="entry name" value="PapA_C"/>
</dbReference>
<dbReference type="GO" id="GO:0016746">
    <property type="term" value="F:acyltransferase activity"/>
    <property type="evidence" value="ECO:0007669"/>
    <property type="project" value="UniProtKB-KW"/>
</dbReference>
<organism evidence="14 15">
    <name type="scientific">Lusitaniella coriacea LEGE 07157</name>
    <dbReference type="NCBI Taxonomy" id="945747"/>
    <lineage>
        <taxon>Bacteria</taxon>
        <taxon>Bacillati</taxon>
        <taxon>Cyanobacteriota</taxon>
        <taxon>Cyanophyceae</taxon>
        <taxon>Spirulinales</taxon>
        <taxon>Lusitaniellaceae</taxon>
        <taxon>Lusitaniella</taxon>
    </lineage>
</organism>
<evidence type="ECO:0000256" key="6">
    <source>
        <dbReference type="ARBA" id="ARBA00013449"/>
    </source>
</evidence>
<protein>
    <recommendedName>
        <fullName evidence="6">Phthiocerol/phthiodiolone dimycocerosyl transferase</fullName>
        <ecNumber evidence="5">2.3.1.282</ecNumber>
    </recommendedName>
    <alternativeName>
        <fullName evidence="11">Acyltransferase PapA5</fullName>
    </alternativeName>
    <alternativeName>
        <fullName evidence="9">Phthiocerol/phthiodiolone O-acyltransferase</fullName>
    </alternativeName>
    <alternativeName>
        <fullName evidence="10">Polyketide synthase-associated protein A5</fullName>
    </alternativeName>
</protein>
<keyword evidence="15" id="KW-1185">Reference proteome</keyword>
<dbReference type="AlphaFoldDB" id="A0A8J7B012"/>
<dbReference type="PANTHER" id="PTHR28037">
    <property type="entry name" value="ALCOHOL O-ACETYLTRANSFERASE 1-RELATED"/>
    <property type="match status" value="1"/>
</dbReference>
<sequence length="443" mass="50555">MDNNRKLVASEQAMELLNRHNGSLNVATVTRIRGKIDEITLRKSLDAVQRIHPRLNSRIVGALDNLEFRTEGTHKIPLTVVNEDVKDIWQDFVVKELNTEIPSDKVLLRCVLVRETNERDRNYFIVTIHHGISDGLSCIQLQSEIWKYYQKLESGDSLAKITPLPALPALFDLFPQWTKGKRGQLKGILFLLKLRLKILIHQPEQLESEKNVPIEFRRCGITNRYLATELTQKLAQRCRQENTTVQGMVCAAMLMAVVQRNEAQDGKITNTSCRSYIDLRRRLNAPVSHENMGILASFLTSFHTLKPETSFWNLVREITREIKIGLEKKDFFKPMAMYGKVIEYYVKNPDRLQLTASVTNIGRVNIPTTYGNLELEEISFVPSNAIFGRTFTVAVTTFKDRMMLNFLVSQPSISQETLEELANSVVDCLEAACQEESVMALAN</sequence>
<keyword evidence="7" id="KW-0808">Transferase</keyword>
<dbReference type="EC" id="2.3.1.282" evidence="5"/>
<evidence type="ECO:0000256" key="7">
    <source>
        <dbReference type="ARBA" id="ARBA00022679"/>
    </source>
</evidence>
<keyword evidence="8" id="KW-0012">Acyltransferase</keyword>
<comment type="catalytic activity">
    <reaction evidence="2">
        <text>2 a mycocerosyl-[mycocerosic acid synthase] + a phenolphthiocerol = a dimycocerosyl phenolphthiocerol + 2 holo-[mycocerosic acid synthase].</text>
        <dbReference type="EC" id="2.3.1.282"/>
    </reaction>
</comment>
<evidence type="ECO:0000256" key="10">
    <source>
        <dbReference type="ARBA" id="ARBA00032317"/>
    </source>
</evidence>
<comment type="catalytic activity">
    <reaction evidence="1">
        <text>2 a mycocerosyl-[mycocerosic acid synthase] + a phthiocerol = a dimycocerosyl phthiocerol + 2 holo-[mycocerosic acid synthase].</text>
        <dbReference type="EC" id="2.3.1.282"/>
    </reaction>
</comment>
<evidence type="ECO:0000256" key="5">
    <source>
        <dbReference type="ARBA" id="ARBA00012866"/>
    </source>
</evidence>
<comment type="catalytic activity">
    <reaction evidence="3">
        <text>2 a mycocerosyl-[mycocerosic acid synthase] + a phthiodiolone = a dimycocerosyl phthiodiolone + 2 holo-[mycocerosic acid synthase].</text>
        <dbReference type="EC" id="2.3.1.282"/>
    </reaction>
</comment>
<dbReference type="SUPFAM" id="SSF52777">
    <property type="entry name" value="CoA-dependent acyltransferases"/>
    <property type="match status" value="2"/>
</dbReference>
<reference evidence="14" key="1">
    <citation type="submission" date="2020-10" db="EMBL/GenBank/DDBJ databases">
        <authorList>
            <person name="Castelo-Branco R."/>
            <person name="Eusebio N."/>
            <person name="Adriana R."/>
            <person name="Vieira A."/>
            <person name="Brugerolle De Fraissinette N."/>
            <person name="Rezende De Castro R."/>
            <person name="Schneider M.P."/>
            <person name="Vasconcelos V."/>
            <person name="Leao P.N."/>
        </authorList>
    </citation>
    <scope>NUCLEOTIDE SEQUENCE</scope>
    <source>
        <strain evidence="14">LEGE 07157</strain>
    </source>
</reference>
<dbReference type="EMBL" id="JADEWZ010000002">
    <property type="protein sequence ID" value="MBE9114555.1"/>
    <property type="molecule type" value="Genomic_DNA"/>
</dbReference>
<comment type="caution">
    <text evidence="14">The sequence shown here is derived from an EMBL/GenBank/DDBJ whole genome shotgun (WGS) entry which is preliminary data.</text>
</comment>
<name>A0A8J7B012_9CYAN</name>
<dbReference type="Gene3D" id="3.30.559.10">
    <property type="entry name" value="Chloramphenicol acetyltransferase-like domain"/>
    <property type="match status" value="1"/>
</dbReference>